<dbReference type="Pfam" id="PF05742">
    <property type="entry name" value="TANGO2"/>
    <property type="match status" value="1"/>
</dbReference>
<dbReference type="RefSeq" id="WP_080037208.1">
    <property type="nucleotide sequence ID" value="NZ_CP017717.1"/>
</dbReference>
<dbReference type="STRING" id="1909395.BKM31_06200"/>
<dbReference type="OrthoDB" id="4380123at2"/>
<evidence type="ECO:0000313" key="2">
    <source>
        <dbReference type="Proteomes" id="UP000190797"/>
    </source>
</evidence>
<keyword evidence="2" id="KW-1185">Reference proteome</keyword>
<reference evidence="2" key="1">
    <citation type="journal article" date="2017" name="Med. Chem. Commun.">
        <title>Nonomuraea sp. ATCC 55076 harbours the largest actinomycete chromosome to date and the kistamicin biosynthetic gene cluster.</title>
        <authorList>
            <person name="Nazari B."/>
            <person name="Forneris C.C."/>
            <person name="Gibson M.I."/>
            <person name="Moon K."/>
            <person name="Schramma K.R."/>
            <person name="Seyedsayamdost M.R."/>
        </authorList>
    </citation>
    <scope>NUCLEOTIDE SEQUENCE [LARGE SCALE GENOMIC DNA]</scope>
    <source>
        <strain evidence="2">ATCC 55076</strain>
    </source>
</reference>
<dbReference type="KEGG" id="noa:BKM31_06200"/>
<dbReference type="InterPro" id="IPR008551">
    <property type="entry name" value="TANGO2"/>
</dbReference>
<dbReference type="PANTHER" id="PTHR17985">
    <property type="entry name" value="SER/THR-RICH PROTEIN T10 IN DGCR REGION"/>
    <property type="match status" value="1"/>
</dbReference>
<dbReference type="AlphaFoldDB" id="A0A1U9ZT67"/>
<proteinExistence type="predicted"/>
<sequence>MCTLIVRTGRRLSLMGVRDEYADRPWEGPGEHWPEYPGVIGGRDLKAGGTWLAVHPAARRAAALLNGPGKPADERTKVSRGDLALRAAFTGELPAEPGLTVYDPFHLVLAGLTRIQVLSWDGARATVQDLPQGTSMVVNTGLDAASPRVITHLPRFRDSERWHELITAEPSGDPGALIVRHELPDGRVFASLSVMEVTISQDDVTYDFTDLTAERDG</sequence>
<organism evidence="1 2">
    <name type="scientific">[Actinomadura] parvosata subsp. kistnae</name>
    <dbReference type="NCBI Taxonomy" id="1909395"/>
    <lineage>
        <taxon>Bacteria</taxon>
        <taxon>Bacillati</taxon>
        <taxon>Actinomycetota</taxon>
        <taxon>Actinomycetes</taxon>
        <taxon>Streptosporangiales</taxon>
        <taxon>Streptosporangiaceae</taxon>
        <taxon>Nonomuraea</taxon>
    </lineage>
</organism>
<gene>
    <name evidence="1" type="ORF">BKM31_06200</name>
</gene>
<evidence type="ECO:0008006" key="3">
    <source>
        <dbReference type="Google" id="ProtNLM"/>
    </source>
</evidence>
<protein>
    <recommendedName>
        <fullName evidence="3">NRDE family protein</fullName>
    </recommendedName>
</protein>
<name>A0A1U9ZT67_9ACTN</name>
<evidence type="ECO:0000313" key="1">
    <source>
        <dbReference type="EMBL" id="AQZ61132.1"/>
    </source>
</evidence>
<dbReference type="Proteomes" id="UP000190797">
    <property type="component" value="Chromosome"/>
</dbReference>
<accession>A0A1U9ZT67</accession>
<dbReference type="EMBL" id="CP017717">
    <property type="protein sequence ID" value="AQZ61132.1"/>
    <property type="molecule type" value="Genomic_DNA"/>
</dbReference>
<dbReference type="PANTHER" id="PTHR17985:SF8">
    <property type="entry name" value="TRANSPORT AND GOLGI ORGANIZATION PROTEIN 2 HOMOLOG"/>
    <property type="match status" value="1"/>
</dbReference>